<proteinExistence type="inferred from homology"/>
<keyword evidence="14" id="KW-0443">Lipid metabolism</keyword>
<keyword evidence="9" id="KW-0378">Hydrolase</keyword>
<dbReference type="GO" id="GO:0032585">
    <property type="term" value="C:multivesicular body membrane"/>
    <property type="evidence" value="ECO:0007669"/>
    <property type="project" value="UniProtKB-SubCell"/>
</dbReference>
<feature type="domain" description="Fungal lipase-type" evidence="20">
    <location>
        <begin position="251"/>
        <end position="276"/>
    </location>
</feature>
<dbReference type="Proteomes" id="UP001201163">
    <property type="component" value="Unassembled WGS sequence"/>
</dbReference>
<keyword evidence="11" id="KW-0735">Signal-anchor</keyword>
<evidence type="ECO:0000259" key="20">
    <source>
        <dbReference type="Pfam" id="PF01764"/>
    </source>
</evidence>
<dbReference type="InterPro" id="IPR050805">
    <property type="entry name" value="ATG15_Lipase"/>
</dbReference>
<evidence type="ECO:0000256" key="12">
    <source>
        <dbReference type="ARBA" id="ARBA00022989"/>
    </source>
</evidence>
<gene>
    <name evidence="21" type="ORF">EDB92DRAFT_1999125</name>
</gene>
<dbReference type="Pfam" id="PF01764">
    <property type="entry name" value="Lipase_3"/>
    <property type="match status" value="1"/>
</dbReference>
<dbReference type="GO" id="GO:0005775">
    <property type="term" value="C:vacuolar lumen"/>
    <property type="evidence" value="ECO:0007669"/>
    <property type="project" value="TreeGrafter"/>
</dbReference>
<dbReference type="AlphaFoldDB" id="A0AAD4Q7G3"/>
<evidence type="ECO:0000256" key="7">
    <source>
        <dbReference type="ARBA" id="ARBA00022692"/>
    </source>
</evidence>
<dbReference type="CDD" id="cd00519">
    <property type="entry name" value="Lipase_3"/>
    <property type="match status" value="1"/>
</dbReference>
<accession>A0AAD4Q7G3</accession>
<keyword evidence="13" id="KW-0072">Autophagy</keyword>
<evidence type="ECO:0000256" key="18">
    <source>
        <dbReference type="ARBA" id="ARBA00029828"/>
    </source>
</evidence>
<comment type="catalytic activity">
    <reaction evidence="1">
        <text>a triacylglycerol + H2O = a diacylglycerol + a fatty acid + H(+)</text>
        <dbReference type="Rhea" id="RHEA:12044"/>
        <dbReference type="ChEBI" id="CHEBI:15377"/>
        <dbReference type="ChEBI" id="CHEBI:15378"/>
        <dbReference type="ChEBI" id="CHEBI:17855"/>
        <dbReference type="ChEBI" id="CHEBI:18035"/>
        <dbReference type="ChEBI" id="CHEBI:28868"/>
        <dbReference type="EC" id="3.1.1.3"/>
    </reaction>
</comment>
<dbReference type="GO" id="GO:0006660">
    <property type="term" value="P:phosphatidylserine catabolic process"/>
    <property type="evidence" value="ECO:0007669"/>
    <property type="project" value="TreeGrafter"/>
</dbReference>
<dbReference type="EC" id="3.1.1.3" evidence="6"/>
<keyword evidence="12" id="KW-1133">Transmembrane helix</keyword>
<keyword evidence="15" id="KW-0472">Membrane</keyword>
<feature type="signal peptide" evidence="19">
    <location>
        <begin position="1"/>
        <end position="22"/>
    </location>
</feature>
<evidence type="ECO:0000256" key="10">
    <source>
        <dbReference type="ARBA" id="ARBA00022963"/>
    </source>
</evidence>
<evidence type="ECO:0000313" key="22">
    <source>
        <dbReference type="Proteomes" id="UP001201163"/>
    </source>
</evidence>
<evidence type="ECO:0000256" key="2">
    <source>
        <dbReference type="ARBA" id="ARBA00004270"/>
    </source>
</evidence>
<keyword evidence="7" id="KW-0812">Transmembrane</keyword>
<reference evidence="21" key="1">
    <citation type="submission" date="2022-01" db="EMBL/GenBank/DDBJ databases">
        <title>Comparative genomics reveals a dynamic genome evolution in the ectomycorrhizal milk-cap (Lactarius) mushrooms.</title>
        <authorList>
            <consortium name="DOE Joint Genome Institute"/>
            <person name="Lebreton A."/>
            <person name="Tang N."/>
            <person name="Kuo A."/>
            <person name="LaButti K."/>
            <person name="Drula E."/>
            <person name="Barry K."/>
            <person name="Clum A."/>
            <person name="Lipzen A."/>
            <person name="Mousain D."/>
            <person name="Ng V."/>
            <person name="Wang R."/>
            <person name="Wang X."/>
            <person name="Dai Y."/>
            <person name="Henrissat B."/>
            <person name="Grigoriev I.V."/>
            <person name="Guerin-Laguette A."/>
            <person name="Yu F."/>
            <person name="Martin F.M."/>
        </authorList>
    </citation>
    <scope>NUCLEOTIDE SEQUENCE</scope>
    <source>
        <strain evidence="21">QP</strain>
    </source>
</reference>
<dbReference type="GO" id="GO:0046461">
    <property type="term" value="P:neutral lipid catabolic process"/>
    <property type="evidence" value="ECO:0007669"/>
    <property type="project" value="TreeGrafter"/>
</dbReference>
<dbReference type="GO" id="GO:0034496">
    <property type="term" value="P:multivesicular body membrane disassembly"/>
    <property type="evidence" value="ECO:0007669"/>
    <property type="project" value="TreeGrafter"/>
</dbReference>
<comment type="caution">
    <text evidence="21">The sequence shown here is derived from an EMBL/GenBank/DDBJ whole genome shotgun (WGS) entry which is preliminary data.</text>
</comment>
<keyword evidence="10" id="KW-0442">Lipid degradation</keyword>
<evidence type="ECO:0000256" key="1">
    <source>
        <dbReference type="ARBA" id="ARBA00001024"/>
    </source>
</evidence>
<evidence type="ECO:0000256" key="14">
    <source>
        <dbReference type="ARBA" id="ARBA00023098"/>
    </source>
</evidence>
<dbReference type="SUPFAM" id="SSF53474">
    <property type="entry name" value="alpha/beta-Hydrolases"/>
    <property type="match status" value="1"/>
</dbReference>
<evidence type="ECO:0000256" key="11">
    <source>
        <dbReference type="ARBA" id="ARBA00022968"/>
    </source>
</evidence>
<dbReference type="InterPro" id="IPR029058">
    <property type="entry name" value="AB_hydrolase_fold"/>
</dbReference>
<dbReference type="Gene3D" id="3.40.50.1820">
    <property type="entry name" value="alpha/beta hydrolase"/>
    <property type="match status" value="1"/>
</dbReference>
<sequence>MLLSLANFILPLFNIFFPLNVPQHPVYSRTLTFNLRHFHAVTPSAHVYFADAPLRSTLNADTQPLSISTAPVRTARPPSAAAFLEARALSMRTQSAALDWEEDEIPGPDVSKRETLLLLAKMTSNAYVEPDTGEWYNLTDEWGIHAPVGWEPDDDGFRGYIFATDDNNTVVLSIKGTSALFVSGGPTAEKDRLNDNLLFSCCCARINWSWKTVCDCYRGGWKCNQDCVEEALIEESLFYPVGINLYNNITDMFPNANIWVVGHSLGGALASLLGMTFGVPVVTFESPGERMAAQRLHLPSPPSTHHITHVWHTADPIAMGTCNGVLSSCAIGGYAMESRCHLGNIIEYDTVTNLSWSVDLRTHAIARIIGGVLSQPWEAAELSGREVPALQRQDDCLDCFKWDFGNYTP</sequence>
<evidence type="ECO:0000256" key="5">
    <source>
        <dbReference type="ARBA" id="ARBA00011137"/>
    </source>
</evidence>
<dbReference type="GO" id="GO:0004806">
    <property type="term" value="F:triacylglycerol lipase activity"/>
    <property type="evidence" value="ECO:0007669"/>
    <property type="project" value="UniProtKB-EC"/>
</dbReference>
<dbReference type="GO" id="GO:0004620">
    <property type="term" value="F:phospholipase activity"/>
    <property type="evidence" value="ECO:0007669"/>
    <property type="project" value="TreeGrafter"/>
</dbReference>
<keyword evidence="16" id="KW-0325">Glycoprotein</keyword>
<evidence type="ECO:0000256" key="17">
    <source>
        <dbReference type="ARBA" id="ARBA00024663"/>
    </source>
</evidence>
<evidence type="ECO:0000256" key="3">
    <source>
        <dbReference type="ARBA" id="ARBA00004343"/>
    </source>
</evidence>
<organism evidence="21 22">
    <name type="scientific">Lactarius akahatsu</name>
    <dbReference type="NCBI Taxonomy" id="416441"/>
    <lineage>
        <taxon>Eukaryota</taxon>
        <taxon>Fungi</taxon>
        <taxon>Dikarya</taxon>
        <taxon>Basidiomycota</taxon>
        <taxon>Agaricomycotina</taxon>
        <taxon>Agaricomycetes</taxon>
        <taxon>Russulales</taxon>
        <taxon>Russulaceae</taxon>
        <taxon>Lactarius</taxon>
    </lineage>
</organism>
<comment type="subunit">
    <text evidence="5">Binds to both phosphatidylinositol (PI) and phosphatidylinositol 3,5-bisphosphate (PIP2).</text>
</comment>
<dbReference type="InterPro" id="IPR002921">
    <property type="entry name" value="Fungal_lipase-type"/>
</dbReference>
<dbReference type="EMBL" id="JAKELL010000031">
    <property type="protein sequence ID" value="KAH8990286.1"/>
    <property type="molecule type" value="Genomic_DNA"/>
</dbReference>
<evidence type="ECO:0000256" key="8">
    <source>
        <dbReference type="ARBA" id="ARBA00022753"/>
    </source>
</evidence>
<evidence type="ECO:0000256" key="19">
    <source>
        <dbReference type="SAM" id="SignalP"/>
    </source>
</evidence>
<evidence type="ECO:0000256" key="9">
    <source>
        <dbReference type="ARBA" id="ARBA00022801"/>
    </source>
</evidence>
<name>A0AAD4Q7G3_9AGAM</name>
<dbReference type="PANTHER" id="PTHR47175:SF2">
    <property type="entry name" value="LIPASE ATG15-RELATED"/>
    <property type="match status" value="1"/>
</dbReference>
<keyword evidence="19" id="KW-0732">Signal</keyword>
<dbReference type="PANTHER" id="PTHR47175">
    <property type="entry name" value="LIPASE ATG15-RELATED"/>
    <property type="match status" value="1"/>
</dbReference>
<evidence type="ECO:0000256" key="4">
    <source>
        <dbReference type="ARBA" id="ARBA00010701"/>
    </source>
</evidence>
<comment type="similarity">
    <text evidence="4">Belongs to the AB hydrolase superfamily. Lipase family.</text>
</comment>
<evidence type="ECO:0000256" key="15">
    <source>
        <dbReference type="ARBA" id="ARBA00023136"/>
    </source>
</evidence>
<keyword evidence="22" id="KW-1185">Reference proteome</keyword>
<protein>
    <recommendedName>
        <fullName evidence="6">triacylglycerol lipase</fullName>
        <ecNumber evidence="6">3.1.1.3</ecNumber>
    </recommendedName>
    <alternativeName>
        <fullName evidence="18">Autophagy-related protein 15</fullName>
    </alternativeName>
</protein>
<comment type="function">
    <text evidence="17">Lipase which is essential for lysis of subvacuolar cytoplasm to vacuole targeted bodies and intravacuolar autophagic bodies. Involved in the lysis of intravacuolar multivesicular body (MVB) vesicles. The intravacuolar membrane disintegration by ATG15 is critical to life span extension.</text>
</comment>
<feature type="chain" id="PRO_5042009616" description="triacylglycerol lipase" evidence="19">
    <location>
        <begin position="23"/>
        <end position="409"/>
    </location>
</feature>
<evidence type="ECO:0000256" key="13">
    <source>
        <dbReference type="ARBA" id="ARBA00023006"/>
    </source>
</evidence>
<evidence type="ECO:0000256" key="16">
    <source>
        <dbReference type="ARBA" id="ARBA00023180"/>
    </source>
</evidence>
<dbReference type="GO" id="GO:0034727">
    <property type="term" value="P:piecemeal microautophagy of the nucleus"/>
    <property type="evidence" value="ECO:0007669"/>
    <property type="project" value="TreeGrafter"/>
</dbReference>
<comment type="subcellular location">
    <subcellularLocation>
        <location evidence="3">Endosome</location>
        <location evidence="3">Multivesicular body membrane</location>
        <topology evidence="3">Single-pass type II membrane protein</topology>
    </subcellularLocation>
    <subcellularLocation>
        <location evidence="2">Prevacuolar compartment membrane</location>
        <topology evidence="2">Single-pass type II membrane protein</topology>
    </subcellularLocation>
</comment>
<evidence type="ECO:0000313" key="21">
    <source>
        <dbReference type="EMBL" id="KAH8990286.1"/>
    </source>
</evidence>
<keyword evidence="8" id="KW-0967">Endosome</keyword>
<evidence type="ECO:0000256" key="6">
    <source>
        <dbReference type="ARBA" id="ARBA00013279"/>
    </source>
</evidence>